<evidence type="ECO:0000313" key="2">
    <source>
        <dbReference type="EMBL" id="KIH49647.1"/>
    </source>
</evidence>
<reference evidence="2 3" key="1">
    <citation type="submission" date="2013-12" db="EMBL/GenBank/DDBJ databases">
        <title>Draft genome of the parsitic nematode Ancylostoma duodenale.</title>
        <authorList>
            <person name="Mitreva M."/>
        </authorList>
    </citation>
    <scope>NUCLEOTIDE SEQUENCE [LARGE SCALE GENOMIC DNA]</scope>
    <source>
        <strain evidence="2 3">Zhejiang</strain>
    </source>
</reference>
<evidence type="ECO:0000313" key="3">
    <source>
        <dbReference type="Proteomes" id="UP000054047"/>
    </source>
</evidence>
<dbReference type="OrthoDB" id="5828215at2759"/>
<keyword evidence="3" id="KW-1185">Reference proteome</keyword>
<feature type="compositionally biased region" description="Polar residues" evidence="1">
    <location>
        <begin position="11"/>
        <end position="22"/>
    </location>
</feature>
<feature type="non-terminal residue" evidence="2">
    <location>
        <position position="148"/>
    </location>
</feature>
<protein>
    <submittedName>
        <fullName evidence="2">Uncharacterized protein</fullName>
    </submittedName>
</protein>
<feature type="compositionally biased region" description="Basic residues" evidence="1">
    <location>
        <begin position="1"/>
        <end position="10"/>
    </location>
</feature>
<dbReference type="AlphaFoldDB" id="A0A0C2CIN1"/>
<gene>
    <name evidence="2" type="ORF">ANCDUO_20277</name>
</gene>
<dbReference type="EMBL" id="KN752528">
    <property type="protein sequence ID" value="KIH49647.1"/>
    <property type="molecule type" value="Genomic_DNA"/>
</dbReference>
<evidence type="ECO:0000256" key="1">
    <source>
        <dbReference type="SAM" id="MobiDB-lite"/>
    </source>
</evidence>
<feature type="region of interest" description="Disordered" evidence="1">
    <location>
        <begin position="1"/>
        <end position="27"/>
    </location>
</feature>
<proteinExistence type="predicted"/>
<name>A0A0C2CIN1_9BILA</name>
<sequence>MSQKSRRTANKGKSTVSSNATNVGELPNTDLSLLTDGAVSEMSIHDIANCIFSRNKDPVIEKLVQLLVEKKVQGYCNCDNEKRSRSIVLSGLPEPPEQIRASEKQDELERSVSDILDILDVDCRPSEVFRMGRINEGRPRLVKLILPS</sequence>
<accession>A0A0C2CIN1</accession>
<organism evidence="2 3">
    <name type="scientific">Ancylostoma duodenale</name>
    <dbReference type="NCBI Taxonomy" id="51022"/>
    <lineage>
        <taxon>Eukaryota</taxon>
        <taxon>Metazoa</taxon>
        <taxon>Ecdysozoa</taxon>
        <taxon>Nematoda</taxon>
        <taxon>Chromadorea</taxon>
        <taxon>Rhabditida</taxon>
        <taxon>Rhabditina</taxon>
        <taxon>Rhabditomorpha</taxon>
        <taxon>Strongyloidea</taxon>
        <taxon>Ancylostomatidae</taxon>
        <taxon>Ancylostomatinae</taxon>
        <taxon>Ancylostoma</taxon>
    </lineage>
</organism>
<dbReference type="Proteomes" id="UP000054047">
    <property type="component" value="Unassembled WGS sequence"/>
</dbReference>